<proteinExistence type="predicted"/>
<reference evidence="2 3" key="1">
    <citation type="submission" date="2023-05" db="EMBL/GenBank/DDBJ databases">
        <title>A new hyperthermophilic archaea 'Ignisphaera cupida' sp. nov. and description of the family 'Ignisphaeraceae' fam. nov.</title>
        <authorList>
            <person name="Podosokorskaya O.A."/>
            <person name="Elcheninov A.G."/>
            <person name="Klukina A."/>
            <person name="Merkel A.Y."/>
        </authorList>
    </citation>
    <scope>NUCLEOTIDE SEQUENCE [LARGE SCALE GENOMIC DNA]</scope>
    <source>
        <strain evidence="2 3">4213-co</strain>
    </source>
</reference>
<evidence type="ECO:0000313" key="2">
    <source>
        <dbReference type="EMBL" id="MDK6029366.1"/>
    </source>
</evidence>
<feature type="transmembrane region" description="Helical" evidence="1">
    <location>
        <begin position="5"/>
        <end position="23"/>
    </location>
</feature>
<gene>
    <name evidence="2" type="ORF">QPL79_08325</name>
</gene>
<keyword evidence="1" id="KW-1133">Transmembrane helix</keyword>
<keyword evidence="1" id="KW-0812">Transmembrane</keyword>
<dbReference type="Proteomes" id="UP001529235">
    <property type="component" value="Unassembled WGS sequence"/>
</dbReference>
<keyword evidence="3" id="KW-1185">Reference proteome</keyword>
<name>A0ABD4Z7Q2_9CREN</name>
<dbReference type="RefSeq" id="WP_285274352.1">
    <property type="nucleotide sequence ID" value="NZ_JASNVW010000007.1"/>
</dbReference>
<comment type="caution">
    <text evidence="2">The sequence shown here is derived from an EMBL/GenBank/DDBJ whole genome shotgun (WGS) entry which is preliminary data.</text>
</comment>
<evidence type="ECO:0008006" key="4">
    <source>
        <dbReference type="Google" id="ProtNLM"/>
    </source>
</evidence>
<sequence>MQKRIVEICIVVAIVAIFIAIAFHNKIHDLVASPQPQLIRGAPNTSITVGDWVINLRSITIVTYEICKACVVESVEDMNIVIAKLEIHNNDTITKSMSEIWGFELVTNTEKKYRCTSTSAPPTIKPKDVAEYYITFSIPASEKPSKLILKISNKFIVEIML</sequence>
<protein>
    <recommendedName>
        <fullName evidence="4">DUF4352 domain-containing protein</fullName>
    </recommendedName>
</protein>
<accession>A0ABD4Z7Q2</accession>
<organism evidence="2 3">
    <name type="scientific">Ignisphaera cupida</name>
    <dbReference type="NCBI Taxonomy" id="3050454"/>
    <lineage>
        <taxon>Archaea</taxon>
        <taxon>Thermoproteota</taxon>
        <taxon>Thermoprotei</taxon>
        <taxon>Desulfurococcales</taxon>
        <taxon>Desulfurococcaceae</taxon>
        <taxon>Ignisphaera</taxon>
    </lineage>
</organism>
<evidence type="ECO:0000313" key="3">
    <source>
        <dbReference type="Proteomes" id="UP001529235"/>
    </source>
</evidence>
<evidence type="ECO:0000256" key="1">
    <source>
        <dbReference type="SAM" id="Phobius"/>
    </source>
</evidence>
<keyword evidence="1" id="KW-0472">Membrane</keyword>
<dbReference type="AlphaFoldDB" id="A0ABD4Z7Q2"/>
<dbReference type="EMBL" id="JASNVW010000007">
    <property type="protein sequence ID" value="MDK6029366.1"/>
    <property type="molecule type" value="Genomic_DNA"/>
</dbReference>